<dbReference type="InterPro" id="IPR032675">
    <property type="entry name" value="LRR_dom_sf"/>
</dbReference>
<gene>
    <name evidence="1" type="ORF">K457DRAFT_16179</name>
</gene>
<keyword evidence="2" id="KW-1185">Reference proteome</keyword>
<evidence type="ECO:0000313" key="2">
    <source>
        <dbReference type="Proteomes" id="UP000078512"/>
    </source>
</evidence>
<dbReference type="SUPFAM" id="SSF52047">
    <property type="entry name" value="RNI-like"/>
    <property type="match status" value="1"/>
</dbReference>
<sequence>MDPLSQLPLECLHTILAYLANDNNTFKLTPLLRTNRYLAAVVLPYLYNNPYQFARYEESASRPGYDSKAKDPIIAQIPTRTLLNSLPPWAVLPKVLSLALQPVGSSVLPVSTKSSRITAVSAAAISGSPRPLNYLAQIRHLHHQPWAIGVDQLWKWTQPPPGVEKFINTKEFSDLCEADHLVPNHDWSWLIRDRKAFNQHCFKVLFFREVSWALAEPILEQLQSLTIPTSTIGRYIGSLSMGPLRKLERRLESSPIGRLRRLERLHFILDRALITTLGVRRGAEGVREETEPDFGSMVRFVHEHTRTFPGVLRAVTTSQSNLRMAQFWAYSCPEAIQIELNRMLPAVVRPTSLNTQAHMLQFMAHPSETDLSRVVDLDFTLFEFSRGTGKDMLYKSQSFIQRCRALRKLKIDAVQEGTFAWAVEEKRLLDQLKDTNGRVRSHKDVPKYVERGEDAACSTELFRTGLVHLEDVVINNWASPSTRMADDLVVGFSQTLKRLRGVDCPGGEDSFEPSLPCFIGENWVDLPVLTHLGLFASRKRMVIDGHLLTRCPNLVEVSLVDDTLEYNWRDVEPTVPAHLPNLESLELVGWPAYTFHPKTLHSTGRLRSLSITSKAYDSSEDRHSWNFFDNIDEVTDCNYFIPPIKELYQSYDIQNHYSTLPLAPSPTDFRPKWTWDWYLPNLVSIKLSSEFAFLFQFRMLQGCPVLQTLELEIRTSRSAHTRTITNMDMFTPSLDLINVPSLTKLRMHGPWIFSYPSMAHKFLTGMFPNLESLSAIGWVGLSMSDLIHLIRTMPKPIKELLLDKSKACKTKEMKQLGLVTQKDVVEFGEKNILTTVKFFDARWFLLR</sequence>
<dbReference type="Proteomes" id="UP000078512">
    <property type="component" value="Unassembled WGS sequence"/>
</dbReference>
<reference evidence="1 2" key="1">
    <citation type="submission" date="2016-05" db="EMBL/GenBank/DDBJ databases">
        <title>Genome sequencing reveals origins of a unique bacterial endosymbiosis in the earliest lineages of terrestrial Fungi.</title>
        <authorList>
            <consortium name="DOE Joint Genome Institute"/>
            <person name="Uehling J."/>
            <person name="Gryganskyi A."/>
            <person name="Hameed K."/>
            <person name="Tschaplinski T."/>
            <person name="Misztal P."/>
            <person name="Wu S."/>
            <person name="Desiro A."/>
            <person name="Vande Pol N."/>
            <person name="Du Z.-Y."/>
            <person name="Zienkiewicz A."/>
            <person name="Zienkiewicz K."/>
            <person name="Morin E."/>
            <person name="Tisserant E."/>
            <person name="Splivallo R."/>
            <person name="Hainaut M."/>
            <person name="Henrissat B."/>
            <person name="Ohm R."/>
            <person name="Kuo A."/>
            <person name="Yan J."/>
            <person name="Lipzen A."/>
            <person name="Nolan M."/>
            <person name="Labutti K."/>
            <person name="Barry K."/>
            <person name="Goldstein A."/>
            <person name="Labbe J."/>
            <person name="Schadt C."/>
            <person name="Tuskan G."/>
            <person name="Grigoriev I."/>
            <person name="Martin F."/>
            <person name="Vilgalys R."/>
            <person name="Bonito G."/>
        </authorList>
    </citation>
    <scope>NUCLEOTIDE SEQUENCE [LARGE SCALE GENOMIC DNA]</scope>
    <source>
        <strain evidence="1 2">AG-77</strain>
    </source>
</reference>
<dbReference type="AlphaFoldDB" id="A0A197K873"/>
<evidence type="ECO:0000313" key="1">
    <source>
        <dbReference type="EMBL" id="OAQ32614.1"/>
    </source>
</evidence>
<proteinExistence type="predicted"/>
<name>A0A197K873_9FUNG</name>
<organism evidence="1 2">
    <name type="scientific">Linnemannia elongata AG-77</name>
    <dbReference type="NCBI Taxonomy" id="1314771"/>
    <lineage>
        <taxon>Eukaryota</taxon>
        <taxon>Fungi</taxon>
        <taxon>Fungi incertae sedis</taxon>
        <taxon>Mucoromycota</taxon>
        <taxon>Mortierellomycotina</taxon>
        <taxon>Mortierellomycetes</taxon>
        <taxon>Mortierellales</taxon>
        <taxon>Mortierellaceae</taxon>
        <taxon>Linnemannia</taxon>
    </lineage>
</organism>
<dbReference type="OrthoDB" id="2426412at2759"/>
<dbReference type="EMBL" id="KV442024">
    <property type="protein sequence ID" value="OAQ32614.1"/>
    <property type="molecule type" value="Genomic_DNA"/>
</dbReference>
<dbReference type="Gene3D" id="3.80.10.10">
    <property type="entry name" value="Ribonuclease Inhibitor"/>
    <property type="match status" value="1"/>
</dbReference>
<protein>
    <submittedName>
        <fullName evidence="1">Uncharacterized protein</fullName>
    </submittedName>
</protein>
<accession>A0A197K873</accession>